<accession>A0A2W7QXJ2</accession>
<organism evidence="2 3">
    <name type="scientific">Cereibacter changlensis</name>
    <dbReference type="NCBI Taxonomy" id="402884"/>
    <lineage>
        <taxon>Bacteria</taxon>
        <taxon>Pseudomonadati</taxon>
        <taxon>Pseudomonadota</taxon>
        <taxon>Alphaproteobacteria</taxon>
        <taxon>Rhodobacterales</taxon>
        <taxon>Paracoccaceae</taxon>
        <taxon>Cereibacter</taxon>
    </lineage>
</organism>
<dbReference type="Proteomes" id="UP000249538">
    <property type="component" value="Unassembled WGS sequence"/>
</dbReference>
<feature type="transmembrane region" description="Helical" evidence="1">
    <location>
        <begin position="6"/>
        <end position="25"/>
    </location>
</feature>
<protein>
    <submittedName>
        <fullName evidence="2">Uncharacterized protein</fullName>
    </submittedName>
</protein>
<evidence type="ECO:0000313" key="2">
    <source>
        <dbReference type="EMBL" id="PZX50760.1"/>
    </source>
</evidence>
<keyword evidence="1" id="KW-0472">Membrane</keyword>
<sequence length="46" mass="5089">MTRNTLYLLIGVLLVGLAVVGYLYYQESQSGVEIRIGEQGISIDEN</sequence>
<dbReference type="EMBL" id="QKZS01000011">
    <property type="protein sequence ID" value="PZX50760.1"/>
    <property type="molecule type" value="Genomic_DNA"/>
</dbReference>
<evidence type="ECO:0000256" key="1">
    <source>
        <dbReference type="SAM" id="Phobius"/>
    </source>
</evidence>
<reference evidence="2 3" key="1">
    <citation type="submission" date="2018-06" db="EMBL/GenBank/DDBJ databases">
        <title>Genomic Encyclopedia of Archaeal and Bacterial Type Strains, Phase II (KMG-II): from individual species to whole genera.</title>
        <authorList>
            <person name="Goeker M."/>
        </authorList>
    </citation>
    <scope>NUCLEOTIDE SEQUENCE [LARGE SCALE GENOMIC DNA]</scope>
    <source>
        <strain evidence="2 3">DSM 18774</strain>
    </source>
</reference>
<keyword evidence="1" id="KW-1133">Transmembrane helix</keyword>
<evidence type="ECO:0000313" key="3">
    <source>
        <dbReference type="Proteomes" id="UP000249538"/>
    </source>
</evidence>
<gene>
    <name evidence="2" type="ORF">LX76_03299</name>
</gene>
<comment type="caution">
    <text evidence="2">The sequence shown here is derived from an EMBL/GenBank/DDBJ whole genome shotgun (WGS) entry which is preliminary data.</text>
</comment>
<proteinExistence type="predicted"/>
<dbReference type="AlphaFoldDB" id="A0A2W7QXJ2"/>
<dbReference type="RefSeq" id="WP_170139685.1">
    <property type="nucleotide sequence ID" value="NZ_QKZS01000011.1"/>
</dbReference>
<keyword evidence="1" id="KW-0812">Transmembrane</keyword>
<name>A0A2W7QXJ2_9RHOB</name>